<dbReference type="GO" id="GO:0031491">
    <property type="term" value="F:nucleosome binding"/>
    <property type="evidence" value="ECO:0007669"/>
    <property type="project" value="TreeGrafter"/>
</dbReference>
<dbReference type="GeneTree" id="ENSGT00940000157711"/>
<sequence>MVSGERCLAVDDEFLTSNMKEMIGGCCVCSDERGWAENPLVYCDGHGCNVAVHQACYGIVQVPTGPWFCRKCESQERAARVSSLCIFTGWAHVVCALYIPEVEFANVSTMEPIVLQSVPHERYNKTCYICEDQGRESKAATGACMTCNKHGCRQAFHVTCAQFAGLLCEEQGSDADNVKYCGYCKYHHSKLKHKERDRHKPKHKKTSMDMSPSLILPNIMVPEKTYNSGNSGGGVSSLQASSQKRLDDSAARFTNANFQEVSSAHSGSSSKDALAADSVKAATEVKNKKNSGGGHTVGPRGGRKSLTSSGKPLPSAVVTMATSSTSASASTGPFHQGELMVANGSQYFSSPTHTWQLEK</sequence>
<dbReference type="OMA" id="VANGPLY"/>
<dbReference type="GO" id="GO:0008270">
    <property type="term" value="F:zinc ion binding"/>
    <property type="evidence" value="ECO:0007669"/>
    <property type="project" value="UniProtKB-KW"/>
</dbReference>
<reference evidence="8" key="1">
    <citation type="submission" date="2025-08" db="UniProtKB">
        <authorList>
            <consortium name="Ensembl"/>
        </authorList>
    </citation>
    <scope>IDENTIFICATION</scope>
</reference>
<dbReference type="GO" id="GO:0005634">
    <property type="term" value="C:nucleus"/>
    <property type="evidence" value="ECO:0007669"/>
    <property type="project" value="TreeGrafter"/>
</dbReference>
<proteinExistence type="predicted"/>
<keyword evidence="3" id="KW-0862">Zinc</keyword>
<accession>A0A3Q4GAQ1</accession>
<dbReference type="FunFam" id="3.30.40.10:FF:000042">
    <property type="entry name" value="protein AF-10 isoform X1"/>
    <property type="match status" value="1"/>
</dbReference>
<feature type="domain" description="PHD-type" evidence="6">
    <location>
        <begin position="23"/>
        <end position="75"/>
    </location>
</feature>
<feature type="compositionally biased region" description="Gly residues" evidence="5">
    <location>
        <begin position="291"/>
        <end position="300"/>
    </location>
</feature>
<dbReference type="InterPro" id="IPR034732">
    <property type="entry name" value="EPHD"/>
</dbReference>
<dbReference type="SUPFAM" id="SSF57903">
    <property type="entry name" value="FYVE/PHD zinc finger"/>
    <property type="match status" value="1"/>
</dbReference>
<dbReference type="STRING" id="32507.ENSNBRP00000003468"/>
<dbReference type="InterPro" id="IPR011011">
    <property type="entry name" value="Znf_FYVE_PHD"/>
</dbReference>
<dbReference type="PROSITE" id="PS50016">
    <property type="entry name" value="ZF_PHD_2"/>
    <property type="match status" value="2"/>
</dbReference>
<dbReference type="PANTHER" id="PTHR13793:SF164">
    <property type="entry name" value="ALHAMBRA, ISOFORM P"/>
    <property type="match status" value="1"/>
</dbReference>
<dbReference type="Bgee" id="ENSNBRG00000002753">
    <property type="expression patterns" value="Expressed in liver and 6 other cell types or tissues"/>
</dbReference>
<feature type="domain" description="PHD-type" evidence="7">
    <location>
        <begin position="66"/>
        <end position="188"/>
    </location>
</feature>
<reference evidence="8" key="2">
    <citation type="submission" date="2025-09" db="UniProtKB">
        <authorList>
            <consortium name="Ensembl"/>
        </authorList>
    </citation>
    <scope>IDENTIFICATION</scope>
</reference>
<dbReference type="Gene3D" id="3.30.40.10">
    <property type="entry name" value="Zinc/RING finger domain, C3HC4 (zinc finger)"/>
    <property type="match status" value="2"/>
</dbReference>
<dbReference type="SMART" id="SM00249">
    <property type="entry name" value="PHD"/>
    <property type="match status" value="2"/>
</dbReference>
<evidence type="ECO:0000313" key="8">
    <source>
        <dbReference type="Ensembl" id="ENSNBRP00000003468.1"/>
    </source>
</evidence>
<dbReference type="InterPro" id="IPR001965">
    <property type="entry name" value="Znf_PHD"/>
</dbReference>
<dbReference type="Proteomes" id="UP000261580">
    <property type="component" value="Unassembled WGS sequence"/>
</dbReference>
<dbReference type="InterPro" id="IPR013083">
    <property type="entry name" value="Znf_RING/FYVE/PHD"/>
</dbReference>
<protein>
    <submittedName>
        <fullName evidence="8">Uncharacterized protein</fullName>
    </submittedName>
</protein>
<feature type="region of interest" description="Disordered" evidence="5">
    <location>
        <begin position="223"/>
        <end position="243"/>
    </location>
</feature>
<evidence type="ECO:0000256" key="2">
    <source>
        <dbReference type="ARBA" id="ARBA00022771"/>
    </source>
</evidence>
<dbReference type="Pfam" id="PF13832">
    <property type="entry name" value="zf-HC5HC2H_2"/>
    <property type="match status" value="1"/>
</dbReference>
<evidence type="ECO:0000256" key="5">
    <source>
        <dbReference type="SAM" id="MobiDB-lite"/>
    </source>
</evidence>
<dbReference type="GO" id="GO:0042393">
    <property type="term" value="F:histone binding"/>
    <property type="evidence" value="ECO:0007669"/>
    <property type="project" value="TreeGrafter"/>
</dbReference>
<dbReference type="PROSITE" id="PS01359">
    <property type="entry name" value="ZF_PHD_1"/>
    <property type="match status" value="1"/>
</dbReference>
<dbReference type="InterPro" id="IPR050701">
    <property type="entry name" value="Histone_Mod_Regulator"/>
</dbReference>
<evidence type="ECO:0000256" key="4">
    <source>
        <dbReference type="PROSITE-ProRule" id="PRU00146"/>
    </source>
</evidence>
<feature type="region of interest" description="Disordered" evidence="5">
    <location>
        <begin position="280"/>
        <end position="314"/>
    </location>
</feature>
<evidence type="ECO:0000259" key="7">
    <source>
        <dbReference type="PROSITE" id="PS51805"/>
    </source>
</evidence>
<name>A0A3Q4GAQ1_NEOBR</name>
<dbReference type="PANTHER" id="PTHR13793">
    <property type="entry name" value="PHD FINGER PROTEINS"/>
    <property type="match status" value="1"/>
</dbReference>
<keyword evidence="9" id="KW-1185">Reference proteome</keyword>
<dbReference type="CDD" id="cd15574">
    <property type="entry name" value="PHD_AF10_AF17"/>
    <property type="match status" value="1"/>
</dbReference>
<dbReference type="AlphaFoldDB" id="A0A3Q4GAQ1"/>
<dbReference type="Ensembl" id="ENSNBRT00000003588.1">
    <property type="protein sequence ID" value="ENSNBRP00000003468.1"/>
    <property type="gene ID" value="ENSNBRG00000002753.1"/>
</dbReference>
<feature type="domain" description="PHD-type" evidence="6">
    <location>
        <begin position="124"/>
        <end position="187"/>
    </location>
</feature>
<dbReference type="GO" id="GO:0006357">
    <property type="term" value="P:regulation of transcription by RNA polymerase II"/>
    <property type="evidence" value="ECO:0007669"/>
    <property type="project" value="TreeGrafter"/>
</dbReference>
<dbReference type="InterPro" id="IPR049781">
    <property type="entry name" value="AF10/AF17_PHD"/>
</dbReference>
<evidence type="ECO:0000256" key="1">
    <source>
        <dbReference type="ARBA" id="ARBA00022723"/>
    </source>
</evidence>
<organism evidence="8 9">
    <name type="scientific">Neolamprologus brichardi</name>
    <name type="common">Fairy cichlid</name>
    <name type="synonym">Lamprologus brichardi</name>
    <dbReference type="NCBI Taxonomy" id="32507"/>
    <lineage>
        <taxon>Eukaryota</taxon>
        <taxon>Metazoa</taxon>
        <taxon>Chordata</taxon>
        <taxon>Craniata</taxon>
        <taxon>Vertebrata</taxon>
        <taxon>Euteleostomi</taxon>
        <taxon>Actinopterygii</taxon>
        <taxon>Neopterygii</taxon>
        <taxon>Teleostei</taxon>
        <taxon>Neoteleostei</taxon>
        <taxon>Acanthomorphata</taxon>
        <taxon>Ovalentaria</taxon>
        <taxon>Cichlomorphae</taxon>
        <taxon>Cichliformes</taxon>
        <taxon>Cichlidae</taxon>
        <taxon>African cichlids</taxon>
        <taxon>Pseudocrenilabrinae</taxon>
        <taxon>Lamprologini</taxon>
        <taxon>Neolamprologus</taxon>
    </lineage>
</organism>
<dbReference type="InterPro" id="IPR019786">
    <property type="entry name" value="Zinc_finger_PHD-type_CS"/>
</dbReference>
<keyword evidence="1" id="KW-0479">Metal-binding</keyword>
<evidence type="ECO:0000256" key="3">
    <source>
        <dbReference type="ARBA" id="ARBA00022833"/>
    </source>
</evidence>
<dbReference type="PROSITE" id="PS51805">
    <property type="entry name" value="EPHD"/>
    <property type="match status" value="1"/>
</dbReference>
<evidence type="ECO:0000313" key="9">
    <source>
        <dbReference type="Proteomes" id="UP000261580"/>
    </source>
</evidence>
<dbReference type="InterPro" id="IPR019787">
    <property type="entry name" value="Znf_PHD-finger"/>
</dbReference>
<keyword evidence="2 4" id="KW-0863">Zinc-finger</keyword>
<evidence type="ECO:0000259" key="6">
    <source>
        <dbReference type="PROSITE" id="PS50016"/>
    </source>
</evidence>